<proteinExistence type="predicted"/>
<keyword evidence="1" id="KW-0645">Protease</keyword>
<dbReference type="InterPro" id="IPR036852">
    <property type="entry name" value="Peptidase_S8/S53_dom_sf"/>
</dbReference>
<evidence type="ECO:0000256" key="4">
    <source>
        <dbReference type="SAM" id="MobiDB-lite"/>
    </source>
</evidence>
<evidence type="ECO:0000256" key="3">
    <source>
        <dbReference type="ARBA" id="ARBA00022825"/>
    </source>
</evidence>
<gene>
    <name evidence="7" type="ORF">SNE35_15960</name>
</gene>
<evidence type="ECO:0000256" key="5">
    <source>
        <dbReference type="SAM" id="SignalP"/>
    </source>
</evidence>
<dbReference type="Pfam" id="PF00082">
    <property type="entry name" value="Peptidase_S8"/>
    <property type="match status" value="1"/>
</dbReference>
<keyword evidence="5" id="KW-0732">Signal</keyword>
<feature type="region of interest" description="Disordered" evidence="4">
    <location>
        <begin position="611"/>
        <end position="634"/>
    </location>
</feature>
<dbReference type="EMBL" id="JAXCLA010000005">
    <property type="protein sequence ID" value="MDY0746017.1"/>
    <property type="molecule type" value="Genomic_DNA"/>
</dbReference>
<feature type="chain" id="PRO_5045844100" evidence="5">
    <location>
        <begin position="32"/>
        <end position="886"/>
    </location>
</feature>
<dbReference type="Gene3D" id="3.40.50.200">
    <property type="entry name" value="Peptidase S8/S53 domain"/>
    <property type="match status" value="2"/>
</dbReference>
<keyword evidence="2" id="KW-0378">Hydrolase</keyword>
<reference evidence="7 8" key="1">
    <citation type="submission" date="2023-11" db="EMBL/GenBank/DDBJ databases">
        <title>Paucibacter sp. nov., isolated from fresh soil in Korea.</title>
        <authorList>
            <person name="Le N.T.T."/>
        </authorList>
    </citation>
    <scope>NUCLEOTIDE SEQUENCE [LARGE SCALE GENOMIC DNA]</scope>
    <source>
        <strain evidence="7 8">R3-3</strain>
    </source>
</reference>
<keyword evidence="8" id="KW-1185">Reference proteome</keyword>
<evidence type="ECO:0000259" key="6">
    <source>
        <dbReference type="Pfam" id="PF00082"/>
    </source>
</evidence>
<evidence type="ECO:0000256" key="1">
    <source>
        <dbReference type="ARBA" id="ARBA00022670"/>
    </source>
</evidence>
<dbReference type="SUPFAM" id="SSF52743">
    <property type="entry name" value="Subtilisin-like"/>
    <property type="match status" value="2"/>
</dbReference>
<name>A0ABU5DI88_9BURK</name>
<evidence type="ECO:0000313" key="8">
    <source>
        <dbReference type="Proteomes" id="UP001285263"/>
    </source>
</evidence>
<evidence type="ECO:0000313" key="7">
    <source>
        <dbReference type="EMBL" id="MDY0746017.1"/>
    </source>
</evidence>
<comment type="caution">
    <text evidence="7">The sequence shown here is derived from an EMBL/GenBank/DDBJ whole genome shotgun (WGS) entry which is preliminary data.</text>
</comment>
<dbReference type="InterPro" id="IPR000209">
    <property type="entry name" value="Peptidase_S8/S53_dom"/>
</dbReference>
<dbReference type="RefSeq" id="WP_320423920.1">
    <property type="nucleotide sequence ID" value="NZ_JAXCLA010000005.1"/>
</dbReference>
<dbReference type="Proteomes" id="UP001285263">
    <property type="component" value="Unassembled WGS sequence"/>
</dbReference>
<protein>
    <submittedName>
        <fullName evidence="7">S8 family serine peptidase</fullName>
    </submittedName>
</protein>
<feature type="domain" description="Peptidase S8/S53" evidence="6">
    <location>
        <begin position="270"/>
        <end position="690"/>
    </location>
</feature>
<evidence type="ECO:0000256" key="2">
    <source>
        <dbReference type="ARBA" id="ARBA00022801"/>
    </source>
</evidence>
<keyword evidence="3" id="KW-0720">Serine protease</keyword>
<dbReference type="InterPro" id="IPR023828">
    <property type="entry name" value="Peptidase_S8_Ser-AS"/>
</dbReference>
<feature type="signal peptide" evidence="5">
    <location>
        <begin position="1"/>
        <end position="31"/>
    </location>
</feature>
<accession>A0ABU5DI88</accession>
<dbReference type="PROSITE" id="PS00138">
    <property type="entry name" value="SUBTILASE_SER"/>
    <property type="match status" value="1"/>
</dbReference>
<sequence length="886" mass="91368">MTSKKNLRSSRDLFALTAVALALAASGSAFAQSKATILTAPALPDNLAFGLSDLVQAYQAPAATSSLTKGATAATTVNDGFRTALADMKLARVSDDNRVLVDVYLDGKVTIDQAIRDYEALGSTVVARLDWYRQGALSLWVPVSQVATLGGTRGVSSVQLSLKPRHRVGKVTSQGAFVHKTENLNASGYSGAGITVGALSDSFDKLKTTGTGTSSAPLYANVKYAQDQLSGDLPGPNNPFGRTTPVNVLKDYTSSTGVEDEGRGMLQIVHDLVPDAKLAFYTADVSEVDFAAGIVALQAAGAQVIVDDVGYYDEPMFSDGPVGKAVDKVNALGVSYFSSAGNDDSAGYTATFNPVANDANAQARLVAQGVTYSGLSTAEKAAIVSFHSFGTNPDGTPILVQNIRIPGTSADATGIISFQWDDPYNLVVNGVKQVTTDYDILVFSSAGAIQTSRSGMTNSISTNTPIELPGTALAAATSYKIVIAKTNRSSAVGAGVTPNQATHIRYAIETNDTPVRGDFLTISNVETHGHNDAAGASGVAAYRYDVSPTVDVHDPSHVVFPVIEQFSSNGPVVKYFDANDQRLAVPVTRKQPLIAAVDGVSTSFFPPDYVTSGSTPPAAPGPSNPSPNDFNGDGYPNFFGTSAAAPHAAGVAALLLSAAKTNSITLSPADVRTLLTSTTQSNQDQTPNYTQATAGPVTVTASGWGRADNNFFRVTFNGAAGQSLSSLQIDLSKVGIHFDPTSAIPTDASTTATGTGVVVSAFNGATAPPGGSTKPSVASYTVSTGASGQTSILTVNFANFAPGATLNFGIGRRNDVTNIFGYSADPLGGNPAVSGSAGATISVNVAGDKAYAGSFTNSYAKKWNYKSGYGLIDAQAALNKLLGISQ</sequence>
<organism evidence="7 8">
    <name type="scientific">Roseateles agri</name>
    <dbReference type="NCBI Taxonomy" id="3098619"/>
    <lineage>
        <taxon>Bacteria</taxon>
        <taxon>Pseudomonadati</taxon>
        <taxon>Pseudomonadota</taxon>
        <taxon>Betaproteobacteria</taxon>
        <taxon>Burkholderiales</taxon>
        <taxon>Sphaerotilaceae</taxon>
        <taxon>Roseateles</taxon>
    </lineage>
</organism>